<protein>
    <submittedName>
        <fullName evidence="1">Uncharacterized protein</fullName>
    </submittedName>
</protein>
<accession>A0A1X9MEM4</accession>
<dbReference type="STRING" id="199441.BkAM31D_19615"/>
<evidence type="ECO:0000313" key="2">
    <source>
        <dbReference type="Proteomes" id="UP000193006"/>
    </source>
</evidence>
<dbReference type="RefSeq" id="WP_066156323.1">
    <property type="nucleotide sequence ID" value="NZ_CP020814.1"/>
</dbReference>
<organism evidence="1 2">
    <name type="scientific">Halalkalibacter krulwichiae</name>
    <dbReference type="NCBI Taxonomy" id="199441"/>
    <lineage>
        <taxon>Bacteria</taxon>
        <taxon>Bacillati</taxon>
        <taxon>Bacillota</taxon>
        <taxon>Bacilli</taxon>
        <taxon>Bacillales</taxon>
        <taxon>Bacillaceae</taxon>
        <taxon>Halalkalibacter</taxon>
    </lineage>
</organism>
<sequence>MNFLPIDFKNREFIEGIDRAYVLVEGGTLGEYEKYTGIILRDKRHAVFFVPNQTGTRTLFFAKVSPAEKADHYYCSHCMVDLGSTHLEPNDVGVWNVMNKLRDISLFDFLTDESRSDAFIEYDIIDLLVE</sequence>
<evidence type="ECO:0000313" key="1">
    <source>
        <dbReference type="EMBL" id="ARK31866.1"/>
    </source>
</evidence>
<keyword evidence="2" id="KW-1185">Reference proteome</keyword>
<dbReference type="Proteomes" id="UP000193006">
    <property type="component" value="Chromosome"/>
</dbReference>
<dbReference type="EMBL" id="CP020814">
    <property type="protein sequence ID" value="ARK31866.1"/>
    <property type="molecule type" value="Genomic_DNA"/>
</dbReference>
<proteinExistence type="predicted"/>
<name>A0A1X9MEM4_9BACI</name>
<gene>
    <name evidence="1" type="ORF">BkAM31D_19615</name>
</gene>
<dbReference type="KEGG" id="bkw:BkAM31D_19615"/>
<reference evidence="1 2" key="1">
    <citation type="submission" date="2017-04" db="EMBL/GenBank/DDBJ databases">
        <title>Bacillus krulwichiae AM31D Genome sequencing and assembly.</title>
        <authorList>
            <person name="Krulwich T.A."/>
            <person name="Anastor L."/>
            <person name="Ehrlich R."/>
            <person name="Ehrlich G.D."/>
            <person name="Janto B."/>
        </authorList>
    </citation>
    <scope>NUCLEOTIDE SEQUENCE [LARGE SCALE GENOMIC DNA]</scope>
    <source>
        <strain evidence="1 2">AM31D</strain>
    </source>
</reference>
<dbReference type="AlphaFoldDB" id="A0A1X9MEM4"/>